<dbReference type="SUPFAM" id="SSF48371">
    <property type="entry name" value="ARM repeat"/>
    <property type="match status" value="2"/>
</dbReference>
<dbReference type="InterPro" id="IPR011989">
    <property type="entry name" value="ARM-like"/>
</dbReference>
<dbReference type="EMBL" id="HADY01021122">
    <property type="protein sequence ID" value="SBP59607.1"/>
    <property type="molecule type" value="Transcribed_RNA"/>
</dbReference>
<sequence length="1377" mass="153021">MENFILYEKLGTGRTSVVVEEKMENFILYEKLGTGRTSVVVEEKMENFILYEKLGTGRTSVVYKGRRKGHLSYVAIICTDKSKRPLVTNHVRLSQDLEHPHITHFYEWYETSNHLWLVAELCTGGSLEFVIARDGRLPEGVVRSFGWGLVKGLKHIHELGVILSDLTPAKILLDGSGILKFSNFYLSKAEGERLEDIFKLLSTSEEAGERRENFDHLRKKLQGCPTYSAPEVLQGSETSVRSDLWALGCILYYMCAGKPPFSSDSLTDLTEMILHQEPPPLRQTGQDFQSLLKGLLNKDPDKRLNWPELLHHPFWAQIKKAEEDDAKGDEHIDKGGENGCKGGDSNLRSKNTPGLFRPGQTDNTSSSQPGYGKSNKLSSSNVTNTRSCDPETDGLQAKHVMSEASKQDRVPQKEAGKERTENVFRLKPKSGEDQDNTELIFLLSCSLSDSLEQSSAPETNAGADVTKCVKRLLHTDSDLNVTPIVDNPKILKSPPVRFDSKTLCVPAYSVEKLLSLSDDEWTAFILQLHSCFEEQKSSVSLLPSNVPAQSTAVRSRLNLLCYLCCVAGNTVVANRLMNSSLLVALTQQLRQAPNWDVRSKVLRLMGLLALHCDLLEEDSSVSEAVSTMTDLLRENLRNSKLKQFVLPPLGEFLYLISSQEEKRGSPEGLWFIPTTAYTGLMRSLREGDDAVSHHMAVKTIENIFATDSGLSQHLATTEMGSALWYLFTHSTVEAVRVTAISALSRLTRLDPAVFLSVMDTCGPAAILEGIGGAGARVQQHLLTAVASALLTSHIQTNRITQSRDLVLKVLRCLESPSTLTRAKALLLLLLLMQNNTHTLLYCCQHRLVMYLERDLRKATPLRENPSQSGYLGQCLDLLLGHLSATAPVIMEDVLNALGGVIGRRHPSAAQSKQLKQTLPTVSVVLGLLSSQVFRPRIVHEEFLVQIGLVLKYVTSIESHETNLASAVGASIREDLIRTTLSIVEVLSQHHTLITQYHVTVVDAILPPLTTLAFSKNVEWSVFVLKVLSELSLILLVQDEDIQENFEKTENRDRKGEDGKSLSQISALYTKSLLPRFESLLTGPEPVPLYALKLLVSMTEHSSQICRLIKCSRILPVVFQLIVTNNISSGVVQHAVVLLCNLCEDIVLDQHLYQKGLVEVVVTSLSQAAPVYLGGEKQAGRKVSHLVLQAFLELLHNILKQISAAVQAALQSQRLSCPPAETEAAEKLLVANRPLSQLSTHLIHMLSGENQDVWEESLQCLSLLVQLYAGEGQDCLSPSCLQSFSHILRTNASTKSLQTQSTTLRIIKRLIQTTERSDWLECPEGAGLRTLLQDIATSNRCLFLMLSVRVFMSMFYRFDEFCSYSRKTCETLDYLSHP</sequence>
<keyword evidence="3" id="KW-0808">Transferase</keyword>
<dbReference type="Pfam" id="PF00069">
    <property type="entry name" value="Pkinase"/>
    <property type="match status" value="1"/>
</dbReference>
<accession>A0A1A8AWR6</accession>
<evidence type="ECO:0000256" key="1">
    <source>
        <dbReference type="SAM" id="MobiDB-lite"/>
    </source>
</evidence>
<organism evidence="3">
    <name type="scientific">Nothobranchius furzeri</name>
    <name type="common">Turquoise killifish</name>
    <dbReference type="NCBI Taxonomy" id="105023"/>
    <lineage>
        <taxon>Eukaryota</taxon>
        <taxon>Metazoa</taxon>
        <taxon>Chordata</taxon>
        <taxon>Craniata</taxon>
        <taxon>Vertebrata</taxon>
        <taxon>Euteleostomi</taxon>
        <taxon>Actinopterygii</taxon>
        <taxon>Neopterygii</taxon>
        <taxon>Teleostei</taxon>
        <taxon>Neoteleostei</taxon>
        <taxon>Acanthomorphata</taxon>
        <taxon>Ovalentaria</taxon>
        <taxon>Atherinomorphae</taxon>
        <taxon>Cyprinodontiformes</taxon>
        <taxon>Nothobranchiidae</taxon>
        <taxon>Nothobranchius</taxon>
    </lineage>
</organism>
<reference evidence="3" key="1">
    <citation type="submission" date="2016-05" db="EMBL/GenBank/DDBJ databases">
        <authorList>
            <person name="Lavstsen T."/>
            <person name="Jespersen J.S."/>
        </authorList>
    </citation>
    <scope>NUCLEOTIDE SEQUENCE</scope>
    <source>
        <tissue evidence="3">Brain</tissue>
    </source>
</reference>
<evidence type="ECO:0000313" key="3">
    <source>
        <dbReference type="EMBL" id="SBP59607.1"/>
    </source>
</evidence>
<gene>
    <name evidence="3" type="primary">ULK4</name>
</gene>
<dbReference type="PROSITE" id="PS50011">
    <property type="entry name" value="PROTEIN_KINASE_DOM"/>
    <property type="match status" value="1"/>
</dbReference>
<dbReference type="InterPro" id="IPR045906">
    <property type="entry name" value="ULK4"/>
</dbReference>
<feature type="compositionally biased region" description="Polar residues" evidence="1">
    <location>
        <begin position="360"/>
        <end position="387"/>
    </location>
</feature>
<proteinExistence type="predicted"/>
<protein>
    <submittedName>
        <fullName evidence="3">Unc-51-like kinase 4</fullName>
    </submittedName>
</protein>
<dbReference type="Gene3D" id="1.25.10.10">
    <property type="entry name" value="Leucine-rich Repeat Variant"/>
    <property type="match status" value="2"/>
</dbReference>
<dbReference type="Pfam" id="PF23606">
    <property type="entry name" value="HEAT_ULK4"/>
    <property type="match status" value="1"/>
</dbReference>
<name>A0A1A8AWR6_NOTFU</name>
<reference evidence="3" key="2">
    <citation type="submission" date="2016-06" db="EMBL/GenBank/DDBJ databases">
        <title>The genome of a short-lived fish provides insights into sex chromosome evolution and the genetic control of aging.</title>
        <authorList>
            <person name="Reichwald K."/>
            <person name="Felder M."/>
            <person name="Petzold A."/>
            <person name="Koch P."/>
            <person name="Groth M."/>
            <person name="Platzer M."/>
        </authorList>
    </citation>
    <scope>NUCLEOTIDE SEQUENCE</scope>
    <source>
        <tissue evidence="3">Brain</tissue>
    </source>
</reference>
<evidence type="ECO:0000259" key="2">
    <source>
        <dbReference type="PROSITE" id="PS50011"/>
    </source>
</evidence>
<dbReference type="InterPro" id="IPR011009">
    <property type="entry name" value="Kinase-like_dom_sf"/>
</dbReference>
<feature type="region of interest" description="Disordered" evidence="1">
    <location>
        <begin position="325"/>
        <end position="431"/>
    </location>
</feature>
<keyword evidence="3" id="KW-0418">Kinase</keyword>
<feature type="compositionally biased region" description="Basic and acidic residues" evidence="1">
    <location>
        <begin position="405"/>
        <end position="431"/>
    </location>
</feature>
<dbReference type="PANTHER" id="PTHR46240:SF1">
    <property type="entry name" value="SERINE_THREONINE-PROTEIN KINASE ULK4"/>
    <property type="match status" value="1"/>
</dbReference>
<dbReference type="GO" id="GO:0005524">
    <property type="term" value="F:ATP binding"/>
    <property type="evidence" value="ECO:0007669"/>
    <property type="project" value="InterPro"/>
</dbReference>
<dbReference type="SUPFAM" id="SSF56112">
    <property type="entry name" value="Protein kinase-like (PK-like)"/>
    <property type="match status" value="1"/>
</dbReference>
<dbReference type="PANTHER" id="PTHR46240">
    <property type="entry name" value="SER/THR PROTEIN KINASE ULK4"/>
    <property type="match status" value="1"/>
</dbReference>
<dbReference type="InterPro" id="IPR056981">
    <property type="entry name" value="HEAT_ULK4_RUNKEL"/>
</dbReference>
<feature type="domain" description="Protein kinase" evidence="2">
    <location>
        <begin position="48"/>
        <end position="315"/>
    </location>
</feature>
<dbReference type="Gene3D" id="1.10.510.10">
    <property type="entry name" value="Transferase(Phosphotransferase) domain 1"/>
    <property type="match status" value="1"/>
</dbReference>
<dbReference type="GO" id="GO:0004672">
    <property type="term" value="F:protein kinase activity"/>
    <property type="evidence" value="ECO:0007669"/>
    <property type="project" value="InterPro"/>
</dbReference>
<dbReference type="InterPro" id="IPR000719">
    <property type="entry name" value="Prot_kinase_dom"/>
</dbReference>
<dbReference type="InterPro" id="IPR016024">
    <property type="entry name" value="ARM-type_fold"/>
</dbReference>